<evidence type="ECO:0000313" key="16">
    <source>
        <dbReference type="Proteomes" id="UP000182444"/>
    </source>
</evidence>
<keyword evidence="13" id="KW-0812">Transmembrane</keyword>
<reference evidence="15 16" key="1">
    <citation type="journal article" date="2016" name="PLoS ONE">
        <title>Sequence Assembly of Yarrowia lipolytica Strain W29/CLIB89 Shows Transposable Element Diversity.</title>
        <authorList>
            <person name="Magnan C."/>
            <person name="Yu J."/>
            <person name="Chang I."/>
            <person name="Jahn E."/>
            <person name="Kanomata Y."/>
            <person name="Wu J."/>
            <person name="Zeller M."/>
            <person name="Oakes M."/>
            <person name="Baldi P."/>
            <person name="Sandmeyer S."/>
        </authorList>
    </citation>
    <scope>NUCLEOTIDE SEQUENCE [LARGE SCALE GENOMIC DNA]</scope>
    <source>
        <strain evidence="16">CLIB89(W29)</strain>
    </source>
</reference>
<dbReference type="GO" id="GO:0004577">
    <property type="term" value="F:N-acetylglucosaminyldiphosphodolichol N-acetylglucosaminyltransferase activity"/>
    <property type="evidence" value="ECO:0007669"/>
    <property type="project" value="UniProtKB-EC"/>
</dbReference>
<accession>A0A1D8NL17</accession>
<dbReference type="GO" id="GO:0006488">
    <property type="term" value="P:dolichol-linked oligosaccharide biosynthetic process"/>
    <property type="evidence" value="ECO:0007669"/>
    <property type="project" value="InterPro"/>
</dbReference>
<feature type="transmembrane region" description="Helical" evidence="13">
    <location>
        <begin position="12"/>
        <end position="32"/>
    </location>
</feature>
<evidence type="ECO:0000313" key="15">
    <source>
        <dbReference type="EMBL" id="AOW06331.1"/>
    </source>
</evidence>
<dbReference type="VEuPathDB" id="FungiDB:YALI0_E33275g"/>
<dbReference type="PANTHER" id="PTHR12867">
    <property type="entry name" value="GLYCOSYL TRANSFERASE-RELATED"/>
    <property type="match status" value="1"/>
</dbReference>
<evidence type="ECO:0000256" key="4">
    <source>
        <dbReference type="ARBA" id="ARBA00012614"/>
    </source>
</evidence>
<keyword evidence="13" id="KW-1133">Transmembrane helix</keyword>
<dbReference type="EMBL" id="CP017557">
    <property type="protein sequence ID" value="AOW06331.1"/>
    <property type="molecule type" value="Genomic_DNA"/>
</dbReference>
<dbReference type="GO" id="GO:0005783">
    <property type="term" value="C:endoplasmic reticulum"/>
    <property type="evidence" value="ECO:0007669"/>
    <property type="project" value="UniProtKB-SubCell"/>
</dbReference>
<feature type="domain" description="Glycosyl transferase family 28 C-terminal" evidence="14">
    <location>
        <begin position="31"/>
        <end position="146"/>
    </location>
</feature>
<evidence type="ECO:0000256" key="13">
    <source>
        <dbReference type="SAM" id="Phobius"/>
    </source>
</evidence>
<dbReference type="Pfam" id="PF04101">
    <property type="entry name" value="Glyco_tran_28_C"/>
    <property type="match status" value="1"/>
</dbReference>
<dbReference type="SUPFAM" id="SSF53756">
    <property type="entry name" value="UDP-Glycosyltransferase/glycogen phosphorylase"/>
    <property type="match status" value="1"/>
</dbReference>
<comment type="similarity">
    <text evidence="2 12">Belongs to the glycosyltransferase 28 family.</text>
</comment>
<dbReference type="eggNOG" id="KOG3349">
    <property type="taxonomic scope" value="Eukaryota"/>
</dbReference>
<evidence type="ECO:0000256" key="5">
    <source>
        <dbReference type="ARBA" id="ARBA00017468"/>
    </source>
</evidence>
<evidence type="ECO:0000256" key="9">
    <source>
        <dbReference type="ARBA" id="ARBA00024804"/>
    </source>
</evidence>
<evidence type="ECO:0000256" key="10">
    <source>
        <dbReference type="ARBA" id="ARBA00032061"/>
    </source>
</evidence>
<name>A0A1D8NL17_YARLL</name>
<evidence type="ECO:0000256" key="8">
    <source>
        <dbReference type="ARBA" id="ARBA00022824"/>
    </source>
</evidence>
<evidence type="ECO:0000259" key="14">
    <source>
        <dbReference type="Pfam" id="PF04101"/>
    </source>
</evidence>
<comment type="catalytic activity">
    <reaction evidence="11">
        <text>an N-acetyl-alpha-D-glucosaminyl-diphospho-di-trans,poly-cis-dolichol + UDP-N-acetyl-alpha-D-glucosamine = an N,N'-diacetylchitobiosyl-diphospho-di-trans,poly-cis-dolichol + UDP + H(+)</text>
        <dbReference type="Rhea" id="RHEA:23380"/>
        <dbReference type="Rhea" id="RHEA-COMP:19507"/>
        <dbReference type="Rhea" id="RHEA-COMP:19510"/>
        <dbReference type="ChEBI" id="CHEBI:15378"/>
        <dbReference type="ChEBI" id="CHEBI:57269"/>
        <dbReference type="ChEBI" id="CHEBI:57705"/>
        <dbReference type="ChEBI" id="CHEBI:58223"/>
        <dbReference type="ChEBI" id="CHEBI:58427"/>
        <dbReference type="EC" id="2.4.1.141"/>
    </reaction>
</comment>
<keyword evidence="8 12" id="KW-0256">Endoplasmic reticulum</keyword>
<sequence length="196" mass="22071">MHESSALSKLYNWDCSVVFIILNIYTTMLVLVTTGGTVPFEALIELVLSHESITTLSQLGFSKMRVQYGRGNRHIFTKHHKEGVMSITGFEYTDDLAGEMSRAHLVISHAGTGSVLDALRIGKHPVVVVNSKLMDNHQIEIAEELFRKRHLLVSGDTDSVGFIKALKMHREYLFETLPDPEEGILQRIIEETVSFM</sequence>
<dbReference type="Proteomes" id="UP000182444">
    <property type="component" value="Chromosome 1E"/>
</dbReference>
<dbReference type="SMR" id="A0A1D8NL17"/>
<dbReference type="GeneID" id="2911943"/>
<evidence type="ECO:0000256" key="1">
    <source>
        <dbReference type="ARBA" id="ARBA00004240"/>
    </source>
</evidence>
<keyword evidence="7 12" id="KW-0808">Transferase</keyword>
<dbReference type="Gene3D" id="3.40.50.2000">
    <property type="entry name" value="Glycogen Phosphorylase B"/>
    <property type="match status" value="1"/>
</dbReference>
<dbReference type="InterPro" id="IPR039042">
    <property type="entry name" value="Alg13-like"/>
</dbReference>
<comment type="function">
    <text evidence="9 12">Involved in protein N-glycosylation. Essential for the second step of the dolichol-linked oligosaccharide pathway.</text>
</comment>
<evidence type="ECO:0000256" key="3">
    <source>
        <dbReference type="ARBA" id="ARBA00011198"/>
    </source>
</evidence>
<protein>
    <recommendedName>
        <fullName evidence="5 12">UDP-N-acetylglucosamine transferase subunit ALG13</fullName>
        <ecNumber evidence="4 12">2.4.1.141</ecNumber>
    </recommendedName>
    <alternativeName>
        <fullName evidence="10 12">Asparagine-linked glycosylation protein 13</fullName>
    </alternativeName>
</protein>
<evidence type="ECO:0000256" key="11">
    <source>
        <dbReference type="ARBA" id="ARBA00048184"/>
    </source>
</evidence>
<dbReference type="PANTHER" id="PTHR12867:SF6">
    <property type="entry name" value="N-ACETYLGLUCOSAMINYLDIPHOSPHODOLICHOL N-ACETYLGLUCOSAMINYLTRANSFERASE"/>
    <property type="match status" value="1"/>
</dbReference>
<dbReference type="AlphaFoldDB" id="A0A1D8NL17"/>
<dbReference type="EC" id="2.4.1.141" evidence="4 12"/>
<gene>
    <name evidence="12" type="primary">ALG13</name>
    <name evidence="15" type="ORF">YALI1_E39395g</name>
</gene>
<comment type="subunit">
    <text evidence="3 12">Heterodimer with ALG14 to form a functional enzyme.</text>
</comment>
<proteinExistence type="inferred from homology"/>
<dbReference type="InterPro" id="IPR007235">
    <property type="entry name" value="Glyco_trans_28_C"/>
</dbReference>
<keyword evidence="13" id="KW-0472">Membrane</keyword>
<evidence type="ECO:0000256" key="7">
    <source>
        <dbReference type="ARBA" id="ARBA00022679"/>
    </source>
</evidence>
<evidence type="ECO:0000256" key="12">
    <source>
        <dbReference type="RuleBase" id="RU362128"/>
    </source>
</evidence>
<dbReference type="KEGG" id="yli:2911943"/>
<dbReference type="OMA" id="MHREYLF"/>
<keyword evidence="6 12" id="KW-0328">Glycosyltransferase</keyword>
<dbReference type="VEuPathDB" id="FungiDB:YALI1_E39395g"/>
<evidence type="ECO:0000256" key="6">
    <source>
        <dbReference type="ARBA" id="ARBA00022676"/>
    </source>
</evidence>
<organism evidence="15 16">
    <name type="scientific">Yarrowia lipolytica</name>
    <name type="common">Candida lipolytica</name>
    <dbReference type="NCBI Taxonomy" id="4952"/>
    <lineage>
        <taxon>Eukaryota</taxon>
        <taxon>Fungi</taxon>
        <taxon>Dikarya</taxon>
        <taxon>Ascomycota</taxon>
        <taxon>Saccharomycotina</taxon>
        <taxon>Dipodascomycetes</taxon>
        <taxon>Dipodascales</taxon>
        <taxon>Dipodascales incertae sedis</taxon>
        <taxon>Yarrowia</taxon>
    </lineage>
</organism>
<comment type="subcellular location">
    <subcellularLocation>
        <location evidence="1 12">Endoplasmic reticulum</location>
    </subcellularLocation>
</comment>
<evidence type="ECO:0000256" key="2">
    <source>
        <dbReference type="ARBA" id="ARBA00006962"/>
    </source>
</evidence>